<dbReference type="Proteomes" id="UP000251942">
    <property type="component" value="Unassembled WGS sequence"/>
</dbReference>
<dbReference type="Gene3D" id="3.40.190.10">
    <property type="entry name" value="Periplasmic binding protein-like II"/>
    <property type="match status" value="2"/>
</dbReference>
<protein>
    <submittedName>
        <fullName evidence="7">Arginine ABC transporter substrate-binding protein</fullName>
    </submittedName>
</protein>
<feature type="chain" id="PRO_5033245360" evidence="5">
    <location>
        <begin position="19"/>
        <end position="240"/>
    </location>
</feature>
<organism evidence="7 9">
    <name type="scientific">Legionella feeleii</name>
    <dbReference type="NCBI Taxonomy" id="453"/>
    <lineage>
        <taxon>Bacteria</taxon>
        <taxon>Pseudomonadati</taxon>
        <taxon>Pseudomonadota</taxon>
        <taxon>Gammaproteobacteria</taxon>
        <taxon>Legionellales</taxon>
        <taxon>Legionellaceae</taxon>
        <taxon>Legionella</taxon>
    </lineage>
</organism>
<evidence type="ECO:0000256" key="2">
    <source>
        <dbReference type="ARBA" id="ARBA00010333"/>
    </source>
</evidence>
<evidence type="ECO:0000259" key="6">
    <source>
        <dbReference type="SMART" id="SM00062"/>
    </source>
</evidence>
<dbReference type="InterPro" id="IPR018313">
    <property type="entry name" value="SBP_3_CS"/>
</dbReference>
<dbReference type="EMBL" id="UASS01000013">
    <property type="protein sequence ID" value="SPX60922.1"/>
    <property type="molecule type" value="Genomic_DNA"/>
</dbReference>
<feature type="signal peptide" evidence="5">
    <location>
        <begin position="1"/>
        <end position="18"/>
    </location>
</feature>
<comment type="similarity">
    <text evidence="2 4">Belongs to the bacterial solute-binding protein 3 family.</text>
</comment>
<feature type="domain" description="Solute-binding protein family 3/N-terminal" evidence="6">
    <location>
        <begin position="20"/>
        <end position="240"/>
    </location>
</feature>
<accession>A0A0W0TML7</accession>
<evidence type="ECO:0000313" key="7">
    <source>
        <dbReference type="EMBL" id="KTC96844.1"/>
    </source>
</evidence>
<dbReference type="AlphaFoldDB" id="A0A0W0TML7"/>
<evidence type="ECO:0000256" key="4">
    <source>
        <dbReference type="RuleBase" id="RU003744"/>
    </source>
</evidence>
<dbReference type="PATRIC" id="fig|453.4.peg.1929"/>
<reference evidence="7 9" key="1">
    <citation type="submission" date="2015-11" db="EMBL/GenBank/DDBJ databases">
        <title>Genomic analysis of 38 Legionella species identifies large and diverse effector repertoires.</title>
        <authorList>
            <person name="Burstein D."/>
            <person name="Amaro F."/>
            <person name="Zusman T."/>
            <person name="Lifshitz Z."/>
            <person name="Cohen O."/>
            <person name="Gilbert J.A."/>
            <person name="Pupko T."/>
            <person name="Shuman H.A."/>
            <person name="Segal G."/>
        </authorList>
    </citation>
    <scope>NUCLEOTIDE SEQUENCE [LARGE SCALE GENOMIC DNA]</scope>
    <source>
        <strain evidence="7 9">WO-44C</strain>
    </source>
</reference>
<dbReference type="STRING" id="453.Lfee_1756"/>
<dbReference type="PANTHER" id="PTHR35936:SF19">
    <property type="entry name" value="AMINO-ACID-BINDING PROTEIN YXEM-RELATED"/>
    <property type="match status" value="1"/>
</dbReference>
<dbReference type="RefSeq" id="WP_058445900.1">
    <property type="nucleotide sequence ID" value="NZ_CAAAHT010000002.1"/>
</dbReference>
<gene>
    <name evidence="7" type="primary">artJ_1</name>
    <name evidence="7" type="ORF">Lfee_1756</name>
    <name evidence="8" type="ORF">NCTC12022_01659</name>
</gene>
<evidence type="ECO:0000313" key="9">
    <source>
        <dbReference type="Proteomes" id="UP000054698"/>
    </source>
</evidence>
<dbReference type="PROSITE" id="PS01039">
    <property type="entry name" value="SBP_BACTERIAL_3"/>
    <property type="match status" value="1"/>
</dbReference>
<dbReference type="Proteomes" id="UP000054698">
    <property type="component" value="Unassembled WGS sequence"/>
</dbReference>
<dbReference type="OrthoDB" id="9768183at2"/>
<dbReference type="PANTHER" id="PTHR35936">
    <property type="entry name" value="MEMBRANE-BOUND LYTIC MUREIN TRANSGLYCOSYLASE F"/>
    <property type="match status" value="1"/>
</dbReference>
<keyword evidence="3 5" id="KW-0732">Signal</keyword>
<reference evidence="8 10" key="2">
    <citation type="submission" date="2018-06" db="EMBL/GenBank/DDBJ databases">
        <authorList>
            <consortium name="Pathogen Informatics"/>
            <person name="Doyle S."/>
        </authorList>
    </citation>
    <scope>NUCLEOTIDE SEQUENCE [LARGE SCALE GENOMIC DNA]</scope>
    <source>
        <strain evidence="8 10">NCTC12022</strain>
    </source>
</reference>
<dbReference type="EMBL" id="LNYB01000080">
    <property type="protein sequence ID" value="KTC96844.1"/>
    <property type="molecule type" value="Genomic_DNA"/>
</dbReference>
<evidence type="ECO:0000256" key="5">
    <source>
        <dbReference type="SAM" id="SignalP"/>
    </source>
</evidence>
<dbReference type="InterPro" id="IPR001638">
    <property type="entry name" value="Solute-binding_3/MltF_N"/>
</dbReference>
<keyword evidence="9" id="KW-1185">Reference proteome</keyword>
<dbReference type="GO" id="GO:0030313">
    <property type="term" value="C:cell envelope"/>
    <property type="evidence" value="ECO:0007669"/>
    <property type="project" value="UniProtKB-SubCell"/>
</dbReference>
<evidence type="ECO:0000256" key="3">
    <source>
        <dbReference type="ARBA" id="ARBA00022729"/>
    </source>
</evidence>
<comment type="subcellular location">
    <subcellularLocation>
        <location evidence="1">Cell envelope</location>
    </subcellularLocation>
</comment>
<dbReference type="Pfam" id="PF00497">
    <property type="entry name" value="SBP_bac_3"/>
    <property type="match status" value="1"/>
</dbReference>
<dbReference type="SUPFAM" id="SSF53850">
    <property type="entry name" value="Periplasmic binding protein-like II"/>
    <property type="match status" value="1"/>
</dbReference>
<dbReference type="CDD" id="cd13622">
    <property type="entry name" value="PBP2_Arg_3"/>
    <property type="match status" value="1"/>
</dbReference>
<proteinExistence type="inferred from homology"/>
<sequence>MRKIILFLTVLLLSPLHAQTINIGILPYNPPFEMEADQKNHFFGFEIDIMMELCKRMQTDCHYIPLTFAEIFTKLLTNEIDLGLGSISITEQRRINYLFSLPYMKSTGQFITNIDSQIHGIDDIRNKRVGSVEGSLFKALVLEKFNDEVVIIEYPTLSEVFQALADGKIDIVITDGGAAKYWVVSNSHLFKLVGNEIPIGIGYGIMANKKHKELIETINKLLLDIEADGSYLKIYKRYFG</sequence>
<evidence type="ECO:0000256" key="1">
    <source>
        <dbReference type="ARBA" id="ARBA00004196"/>
    </source>
</evidence>
<name>A0A0W0TML7_9GAMM</name>
<evidence type="ECO:0000313" key="10">
    <source>
        <dbReference type="Proteomes" id="UP000251942"/>
    </source>
</evidence>
<dbReference type="SMART" id="SM00062">
    <property type="entry name" value="PBPb"/>
    <property type="match status" value="1"/>
</dbReference>
<evidence type="ECO:0000313" key="8">
    <source>
        <dbReference type="EMBL" id="SPX60922.1"/>
    </source>
</evidence>